<dbReference type="Proteomes" id="UP000230233">
    <property type="component" value="Unassembled WGS sequence"/>
</dbReference>
<evidence type="ECO:0000313" key="2">
    <source>
        <dbReference type="EMBL" id="PIC12819.1"/>
    </source>
</evidence>
<evidence type="ECO:0000256" key="1">
    <source>
        <dbReference type="SAM" id="MobiDB-lite"/>
    </source>
</evidence>
<feature type="region of interest" description="Disordered" evidence="1">
    <location>
        <begin position="1"/>
        <end position="39"/>
    </location>
</feature>
<organism evidence="2 3">
    <name type="scientific">Caenorhabditis nigoni</name>
    <dbReference type="NCBI Taxonomy" id="1611254"/>
    <lineage>
        <taxon>Eukaryota</taxon>
        <taxon>Metazoa</taxon>
        <taxon>Ecdysozoa</taxon>
        <taxon>Nematoda</taxon>
        <taxon>Chromadorea</taxon>
        <taxon>Rhabditida</taxon>
        <taxon>Rhabditina</taxon>
        <taxon>Rhabditomorpha</taxon>
        <taxon>Rhabditoidea</taxon>
        <taxon>Rhabditidae</taxon>
        <taxon>Peloderinae</taxon>
        <taxon>Caenorhabditis</taxon>
    </lineage>
</organism>
<gene>
    <name evidence="2" type="ORF">B9Z55_028185</name>
</gene>
<protein>
    <recommendedName>
        <fullName evidence="4">RING-type domain-containing protein</fullName>
    </recommendedName>
</protein>
<dbReference type="EMBL" id="PDUG01000018">
    <property type="protein sequence ID" value="PIC12819.1"/>
    <property type="molecule type" value="Genomic_DNA"/>
</dbReference>
<evidence type="ECO:0008006" key="4">
    <source>
        <dbReference type="Google" id="ProtNLM"/>
    </source>
</evidence>
<accession>A0A2G5SD26</accession>
<keyword evidence="3" id="KW-1185">Reference proteome</keyword>
<reference evidence="3" key="1">
    <citation type="submission" date="2017-10" db="EMBL/GenBank/DDBJ databases">
        <title>Rapid genome shrinkage in a self-fertile nematode reveals novel sperm competition proteins.</title>
        <authorList>
            <person name="Yin D."/>
            <person name="Schwarz E.M."/>
            <person name="Thomas C.G."/>
            <person name="Felde R.L."/>
            <person name="Korf I.F."/>
            <person name="Cutter A.D."/>
            <person name="Schartner C.M."/>
            <person name="Ralston E.J."/>
            <person name="Meyer B.J."/>
            <person name="Haag E.S."/>
        </authorList>
    </citation>
    <scope>NUCLEOTIDE SEQUENCE [LARGE SCALE GENOMIC DNA]</scope>
    <source>
        <strain evidence="3">JU1422</strain>
    </source>
</reference>
<evidence type="ECO:0000313" key="3">
    <source>
        <dbReference type="Proteomes" id="UP000230233"/>
    </source>
</evidence>
<dbReference type="AlphaFoldDB" id="A0A2G5SD26"/>
<feature type="compositionally biased region" description="Basic and acidic residues" evidence="1">
    <location>
        <begin position="21"/>
        <end position="34"/>
    </location>
</feature>
<proteinExistence type="predicted"/>
<sequence length="350" mass="39786">MPTAGNFRIGQKRGVSYTRSRSRDSGDEGMRLREMPSTLSSETADSVINIIHQDEVWPRLQAEPPISFRMSKNGTGSFKESLTCGGVVSSKNSCYDSDKKGLGAYKLSCNCDGVDVDVFEDSDMSEERIMEEQEHVEVPFNIFDRNPEPGTAETLRREQNRQLLLGRIRAARGRDEEQRLLEDREKANQRRVPVCRFRIPDTSQASYPHGQQAHPTFPNMSLQDPIESRTHEHWIDSEEHEYPIFGRPVFPNDEAVVCTTTESHDRNPENQAAEELEASHAIYEDIFRTTSETSSTDSQASVGPMRCGVWRRNCPSVATTCASKWLKINRSCPHCRRKMLDPEEFPNLSQ</sequence>
<comment type="caution">
    <text evidence="2">The sequence shown here is derived from an EMBL/GenBank/DDBJ whole genome shotgun (WGS) entry which is preliminary data.</text>
</comment>
<name>A0A2G5SD26_9PELO</name>